<accession>A0ABU7KBU5</accession>
<organism evidence="1 2">
    <name type="scientific">Nocardiopsis codii</name>
    <dbReference type="NCBI Taxonomy" id="3065942"/>
    <lineage>
        <taxon>Bacteria</taxon>
        <taxon>Bacillati</taxon>
        <taxon>Actinomycetota</taxon>
        <taxon>Actinomycetes</taxon>
        <taxon>Streptosporangiales</taxon>
        <taxon>Nocardiopsidaceae</taxon>
        <taxon>Nocardiopsis</taxon>
    </lineage>
</organism>
<evidence type="ECO:0000313" key="2">
    <source>
        <dbReference type="Proteomes" id="UP001356095"/>
    </source>
</evidence>
<reference evidence="1 2" key="1">
    <citation type="submission" date="2023-08" db="EMBL/GenBank/DDBJ databases">
        <authorList>
            <person name="Girao M."/>
            <person name="Carvalho M.F."/>
        </authorList>
    </citation>
    <scope>NUCLEOTIDE SEQUENCE [LARGE SCALE GENOMIC DNA]</scope>
    <source>
        <strain evidence="1 2">CT-R113</strain>
    </source>
</reference>
<dbReference type="InterPro" id="IPR043746">
    <property type="entry name" value="DUF5691"/>
</dbReference>
<sequence>MTGTTEPLDPLASVTAADSWDRLVSAALVGTSRRSVPDTPDLPETPATEGAAALLDRAALAAVRRAAGHTPVTATPVAPDASEELPQAGEAATHRLELILAGRVALLPEWLERAAAHGVRAAHSSLPALLDQGVRESRIRPALAAVVGGRGHWLARFNPSWAYMQGESVPGDRFEQHEWEQGTPARRRRALTALRTTDPDAARALLQGVWPDLAKAELRRRLLEAMETGLGPADEEFLEHALDDRGANVRGLALSLLTRLPDSAHAHRLRGHVREHASADDKGGLRVETVHTRRDDIHRDLALAAPQAEAETKDERSERLWALVTHAPLDVWPDLLGTDPAGVLAAAHGSGDADLADAFVNAVAVQRDTVWARSVLEAAGPRIARRSSAHTRRSFQLAKLLDLLTAEERCAHVRDVLTSGVGMERWGEALRATGGPWTASLSELVVRRLHQPGRKRDSFGYREICEAAAEHMPPEHLADLREEPPFDDTADAYLRLRETLRFRLDMHKEL</sequence>
<protein>
    <submittedName>
        <fullName evidence="1">DUF5691 domain-containing protein</fullName>
    </submittedName>
</protein>
<dbReference type="EMBL" id="JAUZMY010000022">
    <property type="protein sequence ID" value="MEE2039700.1"/>
    <property type="molecule type" value="Genomic_DNA"/>
</dbReference>
<keyword evidence="2" id="KW-1185">Reference proteome</keyword>
<name>A0ABU7KBU5_9ACTN</name>
<dbReference type="Pfam" id="PF18944">
    <property type="entry name" value="DUF5691"/>
    <property type="match status" value="1"/>
</dbReference>
<evidence type="ECO:0000313" key="1">
    <source>
        <dbReference type="EMBL" id="MEE2039700.1"/>
    </source>
</evidence>
<proteinExistence type="predicted"/>
<comment type="caution">
    <text evidence="1">The sequence shown here is derived from an EMBL/GenBank/DDBJ whole genome shotgun (WGS) entry which is preliminary data.</text>
</comment>
<dbReference type="Proteomes" id="UP001356095">
    <property type="component" value="Unassembled WGS sequence"/>
</dbReference>
<dbReference type="RefSeq" id="WP_330093468.1">
    <property type="nucleotide sequence ID" value="NZ_JAUZMY010000022.1"/>
</dbReference>
<gene>
    <name evidence="1" type="ORF">Q8791_20995</name>
</gene>